<proteinExistence type="predicted"/>
<keyword evidence="1" id="KW-1133">Transmembrane helix</keyword>
<dbReference type="AlphaFoldDB" id="A0A914ZGY2"/>
<evidence type="ECO:0000313" key="2">
    <source>
        <dbReference type="Proteomes" id="UP000887569"/>
    </source>
</evidence>
<keyword evidence="2" id="KW-1185">Reference proteome</keyword>
<evidence type="ECO:0000313" key="3">
    <source>
        <dbReference type="WBParaSite" id="PgB03_g058_t01"/>
    </source>
</evidence>
<dbReference type="Proteomes" id="UP000887569">
    <property type="component" value="Unplaced"/>
</dbReference>
<name>A0A914ZGY2_PARUN</name>
<accession>A0A914ZGY2</accession>
<keyword evidence="1" id="KW-0472">Membrane</keyword>
<feature type="transmembrane region" description="Helical" evidence="1">
    <location>
        <begin position="109"/>
        <end position="133"/>
    </location>
</feature>
<keyword evidence="1" id="KW-0812">Transmembrane</keyword>
<feature type="transmembrane region" description="Helical" evidence="1">
    <location>
        <begin position="50"/>
        <end position="66"/>
    </location>
</feature>
<protein>
    <submittedName>
        <fullName evidence="3">Uncharacterized protein</fullName>
    </submittedName>
</protein>
<reference evidence="3" key="1">
    <citation type="submission" date="2022-11" db="UniProtKB">
        <authorList>
            <consortium name="WormBaseParasite"/>
        </authorList>
    </citation>
    <scope>IDENTIFICATION</scope>
</reference>
<evidence type="ECO:0000256" key="1">
    <source>
        <dbReference type="SAM" id="Phobius"/>
    </source>
</evidence>
<organism evidence="2 3">
    <name type="scientific">Parascaris univalens</name>
    <name type="common">Nematode worm</name>
    <dbReference type="NCBI Taxonomy" id="6257"/>
    <lineage>
        <taxon>Eukaryota</taxon>
        <taxon>Metazoa</taxon>
        <taxon>Ecdysozoa</taxon>
        <taxon>Nematoda</taxon>
        <taxon>Chromadorea</taxon>
        <taxon>Rhabditida</taxon>
        <taxon>Spirurina</taxon>
        <taxon>Ascaridomorpha</taxon>
        <taxon>Ascaridoidea</taxon>
        <taxon>Ascarididae</taxon>
        <taxon>Parascaris</taxon>
    </lineage>
</organism>
<feature type="transmembrane region" description="Helical" evidence="1">
    <location>
        <begin position="78"/>
        <end position="103"/>
    </location>
</feature>
<feature type="transmembrane region" description="Helical" evidence="1">
    <location>
        <begin position="171"/>
        <end position="194"/>
    </location>
</feature>
<dbReference type="WBParaSite" id="PgB03_g058_t01">
    <property type="protein sequence ID" value="PgB03_g058_t01"/>
    <property type="gene ID" value="PgB03_g058"/>
</dbReference>
<sequence>MESDYETICSQLSTTSVKMDKGKTIVEKTFLIANCVFGTLNAIAFCLSPAYPSILVTAFFFVFDALRKTISDDHSATIGSLLSLLFGAVLSALLTASVTMFLFSPLASLHINVFSVYSIFILVLTAIILLVMLNMLHSFGADSSIVQQCALNVVLQALCCIAQIAARHESIGTLSDIVSCASLSFLTILSWILFPSVSKERRLKLNEYVARIITIALEHDRRIEEIRELHVEPFHERFLVEITIAFSAYCPPEEAIRSTAELTKKYIKLNYVYKAFVRCY</sequence>